<evidence type="ECO:0000313" key="4">
    <source>
        <dbReference type="Proteomes" id="UP000199608"/>
    </source>
</evidence>
<gene>
    <name evidence="3" type="ORF">SAMN04487931_103429</name>
</gene>
<name>A0A1H2EY09_9BACT</name>
<dbReference type="PANTHER" id="PTHR33295:SF18">
    <property type="entry name" value="AAA+ ATPASE DOMAIN-CONTAINING PROTEIN"/>
    <property type="match status" value="1"/>
</dbReference>
<dbReference type="Pfam" id="PF13173">
    <property type="entry name" value="AAA_14"/>
    <property type="match status" value="1"/>
</dbReference>
<dbReference type="RefSeq" id="WP_092232099.1">
    <property type="nucleotide sequence ID" value="NZ_FNLL01000003.1"/>
</dbReference>
<accession>A0A1H2EY09</accession>
<evidence type="ECO:0000313" key="3">
    <source>
        <dbReference type="EMBL" id="SDU00026.1"/>
    </source>
</evidence>
<evidence type="ECO:0008006" key="5">
    <source>
        <dbReference type="Google" id="ProtNLM"/>
    </source>
</evidence>
<organism evidence="3 4">
    <name type="scientific">Desulfobacula phenolica</name>
    <dbReference type="NCBI Taxonomy" id="90732"/>
    <lineage>
        <taxon>Bacteria</taxon>
        <taxon>Pseudomonadati</taxon>
        <taxon>Thermodesulfobacteriota</taxon>
        <taxon>Desulfobacteria</taxon>
        <taxon>Desulfobacterales</taxon>
        <taxon>Desulfobacteraceae</taxon>
        <taxon>Desulfobacula</taxon>
    </lineage>
</organism>
<dbReference type="SUPFAM" id="SSF52540">
    <property type="entry name" value="P-loop containing nucleoside triphosphate hydrolases"/>
    <property type="match status" value="1"/>
</dbReference>
<evidence type="ECO:0000259" key="2">
    <source>
        <dbReference type="Pfam" id="PF13635"/>
    </source>
</evidence>
<dbReference type="AlphaFoldDB" id="A0A1H2EY09"/>
<dbReference type="Proteomes" id="UP000199608">
    <property type="component" value="Unassembled WGS sequence"/>
</dbReference>
<proteinExistence type="predicted"/>
<dbReference type="InterPro" id="IPR025420">
    <property type="entry name" value="DUF4143"/>
</dbReference>
<dbReference type="InterPro" id="IPR027417">
    <property type="entry name" value="P-loop_NTPase"/>
</dbReference>
<feature type="domain" description="DUF4143" evidence="2">
    <location>
        <begin position="236"/>
        <end position="384"/>
    </location>
</feature>
<protein>
    <recommendedName>
        <fullName evidence="5">AAA domain-containing protein</fullName>
    </recommendedName>
</protein>
<dbReference type="Pfam" id="PF13635">
    <property type="entry name" value="DUF4143"/>
    <property type="match status" value="1"/>
</dbReference>
<keyword evidence="4" id="KW-1185">Reference proteome</keyword>
<feature type="domain" description="AAA" evidence="1">
    <location>
        <begin position="41"/>
        <end position="177"/>
    </location>
</feature>
<dbReference type="InterPro" id="IPR041682">
    <property type="entry name" value="AAA_14"/>
</dbReference>
<reference evidence="4" key="1">
    <citation type="submission" date="2016-10" db="EMBL/GenBank/DDBJ databases">
        <authorList>
            <person name="Varghese N."/>
            <person name="Submissions S."/>
        </authorList>
    </citation>
    <scope>NUCLEOTIDE SEQUENCE [LARGE SCALE GENOMIC DNA]</scope>
    <source>
        <strain evidence="4">DSM 3384</strain>
    </source>
</reference>
<evidence type="ECO:0000259" key="1">
    <source>
        <dbReference type="Pfam" id="PF13173"/>
    </source>
</evidence>
<dbReference type="PANTHER" id="PTHR33295">
    <property type="entry name" value="ATPASE"/>
    <property type="match status" value="1"/>
</dbReference>
<dbReference type="EMBL" id="FNLL01000003">
    <property type="protein sequence ID" value="SDU00026.1"/>
    <property type="molecule type" value="Genomic_DNA"/>
</dbReference>
<dbReference type="Gene3D" id="3.40.50.300">
    <property type="entry name" value="P-loop containing nucleotide triphosphate hydrolases"/>
    <property type="match status" value="1"/>
</dbReference>
<sequence length="442" mass="51706">MKRIKNTDILQVITEWQNHILRIKGIKRDYESVLLSTMGSKPIKIITGFRRSGKSFLTQRVAKKLVEDQRFAIDNILYLNFEDFRLIEINTLEKLNGIYQVFKSNIADSGKKLLIFDEIQNVSAWDRFVRTIYELEDDIEIILTGSNSELLSSEIGSNLAGRFIEFSIFPFDFKEFLKYRDIEIASDVEFFRNYDEIQKLFVDFIKFGGLPETFTISNGSARFSYIEGVVSKVILDDIIERFQVKHVAVIEKVLIYLLSGVGNIISFTRIMNYLKPLGIKVKQETLIDYVQYILKSFALYETQKFDWKLGRLFETTRKYYSVDTGLINLYQGTVNDFTSQLENIVFLKLKRSGCPVYFGTLKSGKEIDFIVQQKNKKYQKFQVCQTLTNENHKRELSSFNLKDTYLEAGENFLLTLDDHEEKIFLNENSVYKKNLVRWLLLS</sequence>